<dbReference type="EMBL" id="JAAXPO010000003">
    <property type="protein sequence ID" value="NKZ18246.1"/>
    <property type="molecule type" value="Genomic_DNA"/>
</dbReference>
<evidence type="ECO:0000313" key="3">
    <source>
        <dbReference type="Proteomes" id="UP000590460"/>
    </source>
</evidence>
<dbReference type="AlphaFoldDB" id="A0A846ZA11"/>
<dbReference type="RefSeq" id="WP_168676320.1">
    <property type="nucleotide sequence ID" value="NZ_BPKV01000004.1"/>
</dbReference>
<evidence type="ECO:0000256" key="1">
    <source>
        <dbReference type="SAM" id="Phobius"/>
    </source>
</evidence>
<dbReference type="Proteomes" id="UP000590460">
    <property type="component" value="Unassembled WGS sequence"/>
</dbReference>
<reference evidence="2 3" key="1">
    <citation type="submission" date="2020-04" db="EMBL/GenBank/DDBJ databases">
        <title>MicrobeNet Type strains.</title>
        <authorList>
            <person name="Nicholson A.C."/>
        </authorList>
    </citation>
    <scope>NUCLEOTIDE SEQUENCE [LARGE SCALE GENOMIC DNA]</scope>
    <source>
        <strain evidence="2 3">CCUG 54536</strain>
    </source>
</reference>
<protein>
    <recommendedName>
        <fullName evidence="4">Hydrophobic protein</fullName>
    </recommendedName>
</protein>
<comment type="caution">
    <text evidence="2">The sequence shown here is derived from an EMBL/GenBank/DDBJ whole genome shotgun (WGS) entry which is preliminary data.</text>
</comment>
<evidence type="ECO:0008006" key="4">
    <source>
        <dbReference type="Google" id="ProtNLM"/>
    </source>
</evidence>
<keyword evidence="1" id="KW-0812">Transmembrane</keyword>
<feature type="transmembrane region" description="Helical" evidence="1">
    <location>
        <begin position="55"/>
        <end position="73"/>
    </location>
</feature>
<organism evidence="2 3">
    <name type="scientific">Leuconostoc holzapfelii</name>
    <dbReference type="NCBI Taxonomy" id="434464"/>
    <lineage>
        <taxon>Bacteria</taxon>
        <taxon>Bacillati</taxon>
        <taxon>Bacillota</taxon>
        <taxon>Bacilli</taxon>
        <taxon>Lactobacillales</taxon>
        <taxon>Lactobacillaceae</taxon>
        <taxon>Leuconostoc</taxon>
    </lineage>
</organism>
<keyword evidence="1" id="KW-0472">Membrane</keyword>
<keyword evidence="1" id="KW-1133">Transmembrane helix</keyword>
<feature type="transmembrane region" description="Helical" evidence="1">
    <location>
        <begin position="30"/>
        <end position="48"/>
    </location>
</feature>
<accession>A0A846ZA11</accession>
<sequence>MLGYVGFLITFGLTAYFITQQFKYAKVTKFRYYVMPIFAFGQFVYSVRIKETQDIYLLVGLLCFSLVIGYFQTTSFQLQQKTRATQLYVMQGETKVPVMRQIYYSRGGSRYLVGWFLIFLVQLLVTISRQHAGTHQIMSEFLMDVLTSLFVFLRIGDGSSWWVWEIYACSSLVYYFVLIRRHPTFSAAMRQT</sequence>
<gene>
    <name evidence="2" type="ORF">HF966_03535</name>
</gene>
<evidence type="ECO:0000313" key="2">
    <source>
        <dbReference type="EMBL" id="NKZ18246.1"/>
    </source>
</evidence>
<feature type="transmembrane region" description="Helical" evidence="1">
    <location>
        <begin position="161"/>
        <end position="179"/>
    </location>
</feature>
<name>A0A846ZA11_9LACO</name>
<feature type="transmembrane region" description="Helical" evidence="1">
    <location>
        <begin position="108"/>
        <end position="125"/>
    </location>
</feature>
<proteinExistence type="predicted"/>